<dbReference type="Proteomes" id="UP000195557">
    <property type="component" value="Unassembled WGS sequence"/>
</dbReference>
<dbReference type="EMBL" id="CAID01000010">
    <property type="protein sequence ID" value="CEF99288.1"/>
    <property type="molecule type" value="Genomic_DNA"/>
</dbReference>
<evidence type="ECO:0000313" key="2">
    <source>
        <dbReference type="EMBL" id="CEF99288.1"/>
    </source>
</evidence>
<accession>A0A454XU42</accession>
<dbReference type="EMBL" id="KZ155832">
    <property type="protein sequence ID" value="OUS43445.1"/>
    <property type="molecule type" value="Genomic_DNA"/>
</dbReference>
<proteinExistence type="predicted"/>
<accession>A0A1Y5I8V5</accession>
<keyword evidence="4" id="KW-1185">Reference proteome</keyword>
<reference evidence="2" key="2">
    <citation type="journal article" date="2014" name="BMC Genomics">
        <title>An improved genome of the model marine alga Ostreococcus tauri unfolds by assessing Illumina de novo assemblies.</title>
        <authorList>
            <person name="Blanc-Mathieu R."/>
            <person name="Verhelst B."/>
            <person name="Derelle E."/>
            <person name="Rombauts S."/>
            <person name="Bouget F.Y."/>
            <person name="Carre I."/>
            <person name="Chateau A."/>
            <person name="Eyre-Walker A."/>
            <person name="Grimsley N."/>
            <person name="Moreau H."/>
            <person name="Piegu B."/>
            <person name="Rivals E."/>
            <person name="Schackwitz W."/>
            <person name="Van de Peer Y."/>
            <person name="Piganeau G."/>
        </authorList>
    </citation>
    <scope>NUCLEOTIDE SEQUENCE</scope>
    <source>
        <strain evidence="2">RCC4221</strain>
    </source>
</reference>
<reference evidence="3" key="3">
    <citation type="submission" date="2017-04" db="EMBL/GenBank/DDBJ databases">
        <title>Population genomics of picophytoplankton unveils novel chromosome hypervariability.</title>
        <authorList>
            <consortium name="DOE Joint Genome Institute"/>
            <person name="Blanc-Mathieu R."/>
            <person name="Krasovec M."/>
            <person name="Hebrard M."/>
            <person name="Yau S."/>
            <person name="Desgranges E."/>
            <person name="Martin J."/>
            <person name="Schackwitz W."/>
            <person name="Kuo A."/>
            <person name="Salin G."/>
            <person name="Donnadieu C."/>
            <person name="Desdevises Y."/>
            <person name="Sanchez-Ferandin S."/>
            <person name="Moreau H."/>
            <person name="Rivals E."/>
            <person name="Grigoriev I.V."/>
            <person name="Grimsley N."/>
            <person name="Eyre-Walker A."/>
            <person name="Piganeau G."/>
        </authorList>
    </citation>
    <scope>NUCLEOTIDE SEQUENCE [LARGE SCALE GENOMIC DNA]</scope>
    <source>
        <strain evidence="3">RCC 1115</strain>
    </source>
</reference>
<sequence length="164" mass="18920">MDHIWFRTYNRVLKRDAEAAWGRTMRERWRRTFLDGEAYAVVYWHKFSVVKTFWDIGGWPFGGVLVIGAACAWTVASALTSLGIVGFVVVGKMLGVGDQAISVIEFVAGGWERWTGTEAKHMVTALTALVTYRTSYYTLPVILFTYEELYQFAMRFRTLVRWLR</sequence>
<feature type="transmembrane region" description="Helical" evidence="1">
    <location>
        <begin position="61"/>
        <end position="90"/>
    </location>
</feature>
<keyword evidence="1" id="KW-0472">Membrane</keyword>
<evidence type="ECO:0000256" key="1">
    <source>
        <dbReference type="SAM" id="Phobius"/>
    </source>
</evidence>
<protein>
    <submittedName>
        <fullName evidence="2">Unnamed product</fullName>
    </submittedName>
</protein>
<keyword evidence="1" id="KW-1133">Transmembrane helix</keyword>
<dbReference type="OrthoDB" id="10497070at2759"/>
<dbReference type="InParanoid" id="A0A090N457"/>
<organism evidence="2 4">
    <name type="scientific">Ostreococcus tauri</name>
    <name type="common">Marine green alga</name>
    <dbReference type="NCBI Taxonomy" id="70448"/>
    <lineage>
        <taxon>Eukaryota</taxon>
        <taxon>Viridiplantae</taxon>
        <taxon>Chlorophyta</taxon>
        <taxon>Mamiellophyceae</taxon>
        <taxon>Mamiellales</taxon>
        <taxon>Bathycoccaceae</taxon>
        <taxon>Ostreococcus</taxon>
    </lineage>
</organism>
<evidence type="ECO:0000313" key="4">
    <source>
        <dbReference type="Proteomes" id="UP000009170"/>
    </source>
</evidence>
<accession>A0A090N457</accession>
<gene>
    <name evidence="3" type="ORF">BE221DRAFT_81175</name>
    <name evidence="2" type="ORF">OT_ostta10g00590</name>
</gene>
<keyword evidence="1" id="KW-0812">Transmembrane</keyword>
<name>A0A090N457_OSTTA</name>
<dbReference type="Proteomes" id="UP000009170">
    <property type="component" value="Unassembled WGS sequence"/>
</dbReference>
<reference evidence="2 4" key="1">
    <citation type="journal article" date="2006" name="Proc. Natl. Acad. Sci. U.S.A.">
        <title>Genome analysis of the smallest free-living eukaryote Ostreococcus tauri unveils many unique features.</title>
        <authorList>
            <person name="Derelle E."/>
            <person name="Ferraz C."/>
            <person name="Rombauts S."/>
            <person name="Rouze P."/>
            <person name="Worden A.Z."/>
            <person name="Robbens S."/>
            <person name="Partensky F."/>
            <person name="Degroeve S."/>
            <person name="Echeynie S."/>
            <person name="Cooke R."/>
            <person name="Saeys Y."/>
            <person name="Wuyts J."/>
            <person name="Jabbari K."/>
            <person name="Bowler C."/>
            <person name="Panaud O."/>
            <person name="Piegu B."/>
            <person name="Ball S.G."/>
            <person name="Ral J.-P."/>
            <person name="Bouget F.-Y."/>
            <person name="Piganeau G."/>
            <person name="De Baets B."/>
            <person name="Picard A."/>
            <person name="Delseny M."/>
            <person name="Demaille J."/>
            <person name="Van de Peer Y."/>
            <person name="Moreau H."/>
        </authorList>
    </citation>
    <scope>NUCLEOTIDE SEQUENCE [LARGE SCALE GENOMIC DNA]</scope>
    <source>
        <strain evidence="2 4">OTTH0595</strain>
    </source>
</reference>
<evidence type="ECO:0000313" key="3">
    <source>
        <dbReference type="EMBL" id="OUS43445.1"/>
    </source>
</evidence>
<dbReference type="AlphaFoldDB" id="A0A090N457"/>